<accession>A0A0A8ZGR4</accession>
<protein>
    <submittedName>
        <fullName evidence="1">OXP1</fullName>
    </submittedName>
</protein>
<evidence type="ECO:0000313" key="1">
    <source>
        <dbReference type="EMBL" id="JAD38564.1"/>
    </source>
</evidence>
<dbReference type="AlphaFoldDB" id="A0A0A8ZGR4"/>
<reference evidence="1" key="2">
    <citation type="journal article" date="2015" name="Data Brief">
        <title>Shoot transcriptome of the giant reed, Arundo donax.</title>
        <authorList>
            <person name="Barrero R.A."/>
            <person name="Guerrero F.D."/>
            <person name="Moolhuijzen P."/>
            <person name="Goolsby J.A."/>
            <person name="Tidwell J."/>
            <person name="Bellgard S.E."/>
            <person name="Bellgard M.I."/>
        </authorList>
    </citation>
    <scope>NUCLEOTIDE SEQUENCE</scope>
    <source>
        <tissue evidence="1">Shoot tissue taken approximately 20 cm above the soil surface</tissue>
    </source>
</reference>
<organism evidence="1">
    <name type="scientific">Arundo donax</name>
    <name type="common">Giant reed</name>
    <name type="synonym">Donax arundinaceus</name>
    <dbReference type="NCBI Taxonomy" id="35708"/>
    <lineage>
        <taxon>Eukaryota</taxon>
        <taxon>Viridiplantae</taxon>
        <taxon>Streptophyta</taxon>
        <taxon>Embryophyta</taxon>
        <taxon>Tracheophyta</taxon>
        <taxon>Spermatophyta</taxon>
        <taxon>Magnoliopsida</taxon>
        <taxon>Liliopsida</taxon>
        <taxon>Poales</taxon>
        <taxon>Poaceae</taxon>
        <taxon>PACMAD clade</taxon>
        <taxon>Arundinoideae</taxon>
        <taxon>Arundineae</taxon>
        <taxon>Arundo</taxon>
    </lineage>
</organism>
<reference evidence="1" key="1">
    <citation type="submission" date="2014-09" db="EMBL/GenBank/DDBJ databases">
        <authorList>
            <person name="Magalhaes I.L.F."/>
            <person name="Oliveira U."/>
            <person name="Santos F.R."/>
            <person name="Vidigal T.H.D.A."/>
            <person name="Brescovit A.D."/>
            <person name="Santos A.J."/>
        </authorList>
    </citation>
    <scope>NUCLEOTIDE SEQUENCE</scope>
    <source>
        <tissue evidence="1">Shoot tissue taken approximately 20 cm above the soil surface</tissue>
    </source>
</reference>
<sequence>MTGVRYASTLAVSPLGTALTIGVSDEDKDTCLNPIPRANFSIRSSW</sequence>
<name>A0A0A8ZGR4_ARUDO</name>
<dbReference type="EMBL" id="GBRH01259331">
    <property type="protein sequence ID" value="JAD38564.1"/>
    <property type="molecule type" value="Transcribed_RNA"/>
</dbReference>
<proteinExistence type="predicted"/>